<dbReference type="NCBIfam" id="TIGR01147">
    <property type="entry name" value="V_ATP_synt_G"/>
    <property type="match status" value="1"/>
</dbReference>
<evidence type="ECO:0000256" key="6">
    <source>
        <dbReference type="SAM" id="Coils"/>
    </source>
</evidence>
<keyword evidence="2 5" id="KW-0813">Transport</keyword>
<protein>
    <recommendedName>
        <fullName evidence="5">V-type proton ATPase subunit G</fullName>
    </recommendedName>
</protein>
<dbReference type="FunFam" id="1.20.5.620:FF:000004">
    <property type="entry name" value="V-type proton ATPase subunit G"/>
    <property type="match status" value="1"/>
</dbReference>
<name>A0A2V1AZX8_9ASCO</name>
<dbReference type="PANTHER" id="PTHR12713">
    <property type="entry name" value="VACUOLAR ATP SYNTHASE SUBUNIT G"/>
    <property type="match status" value="1"/>
</dbReference>
<keyword evidence="6" id="KW-0175">Coiled coil</keyword>
<dbReference type="InterPro" id="IPR005124">
    <property type="entry name" value="V-ATPase_G"/>
</dbReference>
<dbReference type="Gene3D" id="1.20.5.730">
    <property type="entry name" value="Single helix bin"/>
    <property type="match status" value="1"/>
</dbReference>
<accession>A0A2V1AZX8</accession>
<evidence type="ECO:0000313" key="8">
    <source>
        <dbReference type="Proteomes" id="UP000244309"/>
    </source>
</evidence>
<comment type="caution">
    <text evidence="7">The sequence shown here is derived from an EMBL/GenBank/DDBJ whole genome shotgun (WGS) entry which is preliminary data.</text>
</comment>
<sequence>MSSSIQSLLKTEKEAAEIVNEARKYRTARLKTAKQDAQKEIDQYKEQKEAQLKKYEDDHAGLNDSIEKDADAQVEKELQDIKKQYQQKKKDVVKVLIDAAANPTPELHTNA</sequence>
<organism evidence="7 8">
    <name type="scientific">Candidozyma haemuli</name>
    <dbReference type="NCBI Taxonomy" id="45357"/>
    <lineage>
        <taxon>Eukaryota</taxon>
        <taxon>Fungi</taxon>
        <taxon>Dikarya</taxon>
        <taxon>Ascomycota</taxon>
        <taxon>Saccharomycotina</taxon>
        <taxon>Pichiomycetes</taxon>
        <taxon>Metschnikowiaceae</taxon>
        <taxon>Candidozyma</taxon>
    </lineage>
</organism>
<comment type="subunit">
    <text evidence="5">V-ATPase is a heteromultimeric enzyme made up of two complexes: the ATP-hydrolytic V1 complex and the proton translocation V0 complex.</text>
</comment>
<dbReference type="Pfam" id="PF03179">
    <property type="entry name" value="V-ATPase_G"/>
    <property type="match status" value="1"/>
</dbReference>
<evidence type="ECO:0000256" key="2">
    <source>
        <dbReference type="ARBA" id="ARBA00022448"/>
    </source>
</evidence>
<feature type="coiled-coil region" evidence="6">
    <location>
        <begin position="27"/>
        <end position="91"/>
    </location>
</feature>
<dbReference type="VEuPathDB" id="FungiDB:CXQ85_002802"/>
<evidence type="ECO:0000313" key="7">
    <source>
        <dbReference type="EMBL" id="PVH23076.1"/>
    </source>
</evidence>
<dbReference type="OrthoDB" id="250802at2759"/>
<evidence type="ECO:0000256" key="1">
    <source>
        <dbReference type="ARBA" id="ARBA00010066"/>
    </source>
</evidence>
<dbReference type="Gene3D" id="1.20.5.620">
    <property type="entry name" value="F1F0 ATP synthase subunit B, membrane domain"/>
    <property type="match status" value="1"/>
</dbReference>
<dbReference type="STRING" id="45357.A0A2V1AZX8"/>
<dbReference type="PANTHER" id="PTHR12713:SF11">
    <property type="entry name" value="V-TYPE PROTON ATPASE SUBUNIT G"/>
    <property type="match status" value="1"/>
</dbReference>
<comment type="function">
    <text evidence="5">Subunit of the V1 complex of vacuolar(H+)-ATPase (V-ATPase), a multisubunit enzyme composed of a peripheral complex (V1) that hydrolyzes ATP and a membrane integral complex (V0) that translocates protons. V-ATPase is responsible for acidifying and maintaining the pH of intracellular compartments and in some cell types, is targeted to the plasma membrane, where it is responsible for acidifying the extracellular environment.</text>
</comment>
<gene>
    <name evidence="7" type="ORF">CXQ85_002802</name>
</gene>
<keyword evidence="4 5" id="KW-0406">Ion transport</keyword>
<dbReference type="GeneID" id="37008133"/>
<evidence type="ECO:0000256" key="3">
    <source>
        <dbReference type="ARBA" id="ARBA00022781"/>
    </source>
</evidence>
<keyword evidence="3 5" id="KW-0375">Hydrogen ion transport</keyword>
<proteinExistence type="inferred from homology"/>
<evidence type="ECO:0000256" key="5">
    <source>
        <dbReference type="RuleBase" id="RU364019"/>
    </source>
</evidence>
<dbReference type="AlphaFoldDB" id="A0A2V1AZX8"/>
<dbReference type="GO" id="GO:0016887">
    <property type="term" value="F:ATP hydrolysis activity"/>
    <property type="evidence" value="ECO:0007669"/>
    <property type="project" value="TreeGrafter"/>
</dbReference>
<keyword evidence="8" id="KW-1185">Reference proteome</keyword>
<dbReference type="RefSeq" id="XP_025344016.1">
    <property type="nucleotide sequence ID" value="XM_025486466.1"/>
</dbReference>
<dbReference type="GO" id="GO:0046961">
    <property type="term" value="F:proton-transporting ATPase activity, rotational mechanism"/>
    <property type="evidence" value="ECO:0007669"/>
    <property type="project" value="InterPro"/>
</dbReference>
<evidence type="ECO:0000256" key="4">
    <source>
        <dbReference type="ARBA" id="ARBA00023065"/>
    </source>
</evidence>
<reference evidence="7 8" key="1">
    <citation type="submission" date="2017-12" db="EMBL/GenBank/DDBJ databases">
        <title>Genome Sequence of a Multidrug-Resistant Candida haemulonii Isolate from a Patient with Chronic Leg Ulcers in Israel.</title>
        <authorList>
            <person name="Chow N.A."/>
            <person name="Gade L."/>
            <person name="Batra D."/>
            <person name="Rowe L.A."/>
            <person name="Ben-Ami R."/>
            <person name="Loparev V.N."/>
            <person name="Litvintseva A.P."/>
        </authorList>
    </citation>
    <scope>NUCLEOTIDE SEQUENCE [LARGE SCALE GENOMIC DNA]</scope>
    <source>
        <strain evidence="7 8">B11899</strain>
    </source>
</reference>
<dbReference type="Proteomes" id="UP000244309">
    <property type="component" value="Unassembled WGS sequence"/>
</dbReference>
<dbReference type="EMBL" id="PKFO01000010">
    <property type="protein sequence ID" value="PVH23076.1"/>
    <property type="molecule type" value="Genomic_DNA"/>
</dbReference>
<comment type="similarity">
    <text evidence="1 5">Belongs to the V-ATPase G subunit family.</text>
</comment>
<dbReference type="GO" id="GO:0000221">
    <property type="term" value="C:vacuolar proton-transporting V-type ATPase, V1 domain"/>
    <property type="evidence" value="ECO:0007669"/>
    <property type="project" value="TreeGrafter"/>
</dbReference>